<organism evidence="1 2">
    <name type="scientific">Virgisporangium aliadipatigenens</name>
    <dbReference type="NCBI Taxonomy" id="741659"/>
    <lineage>
        <taxon>Bacteria</taxon>
        <taxon>Bacillati</taxon>
        <taxon>Actinomycetota</taxon>
        <taxon>Actinomycetes</taxon>
        <taxon>Micromonosporales</taxon>
        <taxon>Micromonosporaceae</taxon>
        <taxon>Virgisporangium</taxon>
    </lineage>
</organism>
<name>A0A8J3YVC9_9ACTN</name>
<reference evidence="1" key="1">
    <citation type="submission" date="2021-01" db="EMBL/GenBank/DDBJ databases">
        <title>Whole genome shotgun sequence of Virgisporangium aliadipatigenens NBRC 105644.</title>
        <authorList>
            <person name="Komaki H."/>
            <person name="Tamura T."/>
        </authorList>
    </citation>
    <scope>NUCLEOTIDE SEQUENCE</scope>
    <source>
        <strain evidence="1">NBRC 105644</strain>
    </source>
</reference>
<dbReference type="AlphaFoldDB" id="A0A8J3YVC9"/>
<proteinExistence type="predicted"/>
<accession>A0A8J3YVC9</accession>
<dbReference type="Proteomes" id="UP000619260">
    <property type="component" value="Unassembled WGS sequence"/>
</dbReference>
<dbReference type="EMBL" id="BOPF01000077">
    <property type="protein sequence ID" value="GIJ52364.1"/>
    <property type="molecule type" value="Genomic_DNA"/>
</dbReference>
<sequence length="137" mass="14045">MAEPVAEGLNALRVDLEGVRAFAQSLRGDLDGSMRPTGFDIAHQHSGTVPFGWFAASGGIADAHREYAFCLAGSREAMGSFLDAIDTMIAGVTAVIETYGTADALASADLDSVKELYGNAARPTAPPPTSGGKAVAS</sequence>
<evidence type="ECO:0000313" key="1">
    <source>
        <dbReference type="EMBL" id="GIJ52364.1"/>
    </source>
</evidence>
<dbReference type="RefSeq" id="WP_203905762.1">
    <property type="nucleotide sequence ID" value="NZ_BOPF01000077.1"/>
</dbReference>
<gene>
    <name evidence="1" type="ORF">Val02_92500</name>
</gene>
<protein>
    <submittedName>
        <fullName evidence="1">Uncharacterized protein</fullName>
    </submittedName>
</protein>
<keyword evidence="2" id="KW-1185">Reference proteome</keyword>
<comment type="caution">
    <text evidence="1">The sequence shown here is derived from an EMBL/GenBank/DDBJ whole genome shotgun (WGS) entry which is preliminary data.</text>
</comment>
<evidence type="ECO:0000313" key="2">
    <source>
        <dbReference type="Proteomes" id="UP000619260"/>
    </source>
</evidence>